<reference evidence="3" key="1">
    <citation type="submission" date="2025-08" db="UniProtKB">
        <authorList>
            <consortium name="RefSeq"/>
        </authorList>
    </citation>
    <scope>IDENTIFICATION</scope>
    <source>
        <tissue evidence="3">Whole body</tissue>
    </source>
</reference>
<evidence type="ECO:0000313" key="2">
    <source>
        <dbReference type="Proteomes" id="UP001652626"/>
    </source>
</evidence>
<evidence type="ECO:0000313" key="3">
    <source>
        <dbReference type="RefSeq" id="XP_064074129.1"/>
    </source>
</evidence>
<dbReference type="GeneID" id="113401712"/>
<evidence type="ECO:0000256" key="1">
    <source>
        <dbReference type="SAM" id="Phobius"/>
    </source>
</evidence>
<sequence length="227" mass="26658">MLPEARSCIIYSAVILSLFVIDYLLGNGFVVTFQKLICKFVCGIRKDIKEERNLLITGNEHFFNLPVLFSEIVFLALTIAFLNKYKQHSRDNIDDLLRESRDVLRQTNEFLEKWRLRRIHWQVPNEYSYLDEEPQEIKPFKLEVPILHMAIIDTLGSTRNRSERGDAGDMVSSMDTMLLSMTNLIDDDLQSIPEILGEENIDMQQEIEFQDRFLWDVLEEDSSLEEF</sequence>
<gene>
    <name evidence="3" type="primary">LOC113401712</name>
</gene>
<feature type="transmembrane region" description="Helical" evidence="1">
    <location>
        <begin position="7"/>
        <end position="26"/>
    </location>
</feature>
<accession>A0ABM4AS61</accession>
<feature type="transmembrane region" description="Helical" evidence="1">
    <location>
        <begin position="62"/>
        <end position="82"/>
    </location>
</feature>
<keyword evidence="1" id="KW-0472">Membrane</keyword>
<name>A0ABM4AS61_VANTA</name>
<organism evidence="2 3">
    <name type="scientific">Vanessa tameamea</name>
    <name type="common">Kamehameha butterfly</name>
    <dbReference type="NCBI Taxonomy" id="334116"/>
    <lineage>
        <taxon>Eukaryota</taxon>
        <taxon>Metazoa</taxon>
        <taxon>Ecdysozoa</taxon>
        <taxon>Arthropoda</taxon>
        <taxon>Hexapoda</taxon>
        <taxon>Insecta</taxon>
        <taxon>Pterygota</taxon>
        <taxon>Neoptera</taxon>
        <taxon>Endopterygota</taxon>
        <taxon>Lepidoptera</taxon>
        <taxon>Glossata</taxon>
        <taxon>Ditrysia</taxon>
        <taxon>Papilionoidea</taxon>
        <taxon>Nymphalidae</taxon>
        <taxon>Nymphalinae</taxon>
        <taxon>Vanessa</taxon>
    </lineage>
</organism>
<dbReference type="Proteomes" id="UP001652626">
    <property type="component" value="Chromosome 20"/>
</dbReference>
<dbReference type="RefSeq" id="XP_064074129.1">
    <property type="nucleotide sequence ID" value="XM_064218059.1"/>
</dbReference>
<keyword evidence="1" id="KW-1133">Transmembrane helix</keyword>
<keyword evidence="1" id="KW-0812">Transmembrane</keyword>
<protein>
    <submittedName>
        <fullName evidence="3">Uncharacterized protein LOC113401712 isoform X1</fullName>
    </submittedName>
</protein>
<proteinExistence type="predicted"/>
<keyword evidence="2" id="KW-1185">Reference proteome</keyword>